<evidence type="ECO:0000256" key="1">
    <source>
        <dbReference type="SAM" id="MobiDB-lite"/>
    </source>
</evidence>
<dbReference type="Pfam" id="PF02078">
    <property type="entry name" value="Synapsin"/>
    <property type="match status" value="1"/>
</dbReference>
<feature type="non-terminal residue" evidence="3">
    <location>
        <position position="252"/>
    </location>
</feature>
<dbReference type="SUPFAM" id="SSF52440">
    <property type="entry name" value="PreATP-grasp domain"/>
    <property type="match status" value="1"/>
</dbReference>
<feature type="compositionally biased region" description="Low complexity" evidence="1">
    <location>
        <begin position="130"/>
        <end position="153"/>
    </location>
</feature>
<evidence type="ECO:0000313" key="4">
    <source>
        <dbReference type="Proteomes" id="UP001152562"/>
    </source>
</evidence>
<dbReference type="GO" id="GO:0007269">
    <property type="term" value="P:neurotransmitter secretion"/>
    <property type="evidence" value="ECO:0007669"/>
    <property type="project" value="TreeGrafter"/>
</dbReference>
<evidence type="ECO:0000259" key="2">
    <source>
        <dbReference type="Pfam" id="PF02078"/>
    </source>
</evidence>
<dbReference type="AlphaFoldDB" id="A0A9P0TE99"/>
<dbReference type="PANTHER" id="PTHR10841:SF17">
    <property type="entry name" value="SYNAPSIN"/>
    <property type="match status" value="1"/>
</dbReference>
<reference evidence="3" key="1">
    <citation type="submission" date="2022-05" db="EMBL/GenBank/DDBJ databases">
        <authorList>
            <person name="Okamura Y."/>
        </authorList>
    </citation>
    <scope>NUCLEOTIDE SEQUENCE</scope>
</reference>
<sequence>MSVFRSTISLQDNLRVNLPSCGQDRSFGVPWHLWPAGRDHFNPVVLKLPEFLHHQCQLPETKCVSVSFPSAVCGDARSSADALRRFSSGDLQSECDEGEVDPYTGRPATTSQPKPQQRPVSQATGGSLGSGSAPPAAATTAPATATAVTAGSGDLSLNLRGGSRGTSAPSSPAKSRESLLQRVQSLTGAARDQGANLLGSVTSVASVGRGYNRDRCVTLLVVDDQNTDWSKYFRNRRLPGEWDIRVEQAEFR</sequence>
<gene>
    <name evidence="3" type="ORF">PIBRA_LOCUS3610</name>
</gene>
<protein>
    <recommendedName>
        <fullName evidence="2">Synapsin pre-ATP-grasp domain-containing protein</fullName>
    </recommendedName>
</protein>
<feature type="compositionally biased region" description="Polar residues" evidence="1">
    <location>
        <begin position="107"/>
        <end position="122"/>
    </location>
</feature>
<dbReference type="PANTHER" id="PTHR10841">
    <property type="entry name" value="SYNAPSIN"/>
    <property type="match status" value="1"/>
</dbReference>
<dbReference type="GO" id="GO:0030672">
    <property type="term" value="C:synaptic vesicle membrane"/>
    <property type="evidence" value="ECO:0007669"/>
    <property type="project" value="TreeGrafter"/>
</dbReference>
<dbReference type="EMBL" id="CALOZG010000004">
    <property type="protein sequence ID" value="CAH4018111.1"/>
    <property type="molecule type" value="Genomic_DNA"/>
</dbReference>
<proteinExistence type="predicted"/>
<accession>A0A9P0TE99</accession>
<feature type="domain" description="Synapsin pre-ATP-grasp" evidence="2">
    <location>
        <begin position="213"/>
        <end position="252"/>
    </location>
</feature>
<keyword evidence="4" id="KW-1185">Reference proteome</keyword>
<name>A0A9P0TE99_PIEBR</name>
<organism evidence="3 4">
    <name type="scientific">Pieris brassicae</name>
    <name type="common">White butterfly</name>
    <name type="synonym">Large white butterfly</name>
    <dbReference type="NCBI Taxonomy" id="7116"/>
    <lineage>
        <taxon>Eukaryota</taxon>
        <taxon>Metazoa</taxon>
        <taxon>Ecdysozoa</taxon>
        <taxon>Arthropoda</taxon>
        <taxon>Hexapoda</taxon>
        <taxon>Insecta</taxon>
        <taxon>Pterygota</taxon>
        <taxon>Neoptera</taxon>
        <taxon>Endopterygota</taxon>
        <taxon>Lepidoptera</taxon>
        <taxon>Glossata</taxon>
        <taxon>Ditrysia</taxon>
        <taxon>Papilionoidea</taxon>
        <taxon>Pieridae</taxon>
        <taxon>Pierinae</taxon>
        <taxon>Pieris</taxon>
    </lineage>
</organism>
<evidence type="ECO:0000313" key="3">
    <source>
        <dbReference type="EMBL" id="CAH4018111.1"/>
    </source>
</evidence>
<dbReference type="Proteomes" id="UP001152562">
    <property type="component" value="Unassembled WGS sequence"/>
</dbReference>
<dbReference type="InterPro" id="IPR016185">
    <property type="entry name" value="PreATP-grasp_dom_sf"/>
</dbReference>
<dbReference type="InterPro" id="IPR020897">
    <property type="entry name" value="Synapsin_pre-ATP-grasp_dom"/>
</dbReference>
<comment type="caution">
    <text evidence="3">The sequence shown here is derived from an EMBL/GenBank/DDBJ whole genome shotgun (WGS) entry which is preliminary data.</text>
</comment>
<dbReference type="Gene3D" id="3.40.50.20">
    <property type="match status" value="1"/>
</dbReference>
<feature type="region of interest" description="Disordered" evidence="1">
    <location>
        <begin position="88"/>
        <end position="178"/>
    </location>
</feature>